<organism evidence="1">
    <name type="scientific">Solanum lycopersicum</name>
    <name type="common">Tomato</name>
    <name type="synonym">Lycopersicon esculentum</name>
    <dbReference type="NCBI Taxonomy" id="4081"/>
    <lineage>
        <taxon>Eukaryota</taxon>
        <taxon>Viridiplantae</taxon>
        <taxon>Streptophyta</taxon>
        <taxon>Embryophyta</taxon>
        <taxon>Tracheophyta</taxon>
        <taxon>Spermatophyta</taxon>
        <taxon>Magnoliopsida</taxon>
        <taxon>eudicotyledons</taxon>
        <taxon>Gunneridae</taxon>
        <taxon>Pentapetalae</taxon>
        <taxon>asterids</taxon>
        <taxon>lamiids</taxon>
        <taxon>Solanales</taxon>
        <taxon>Solanaceae</taxon>
        <taxon>Solanoideae</taxon>
        <taxon>Solaneae</taxon>
        <taxon>Solanum</taxon>
        <taxon>Solanum subgen. Lycopersicon</taxon>
    </lineage>
</organism>
<dbReference type="InParanoid" id="A0A3Q7FG98"/>
<protein>
    <submittedName>
        <fullName evidence="1">Uncharacterized protein</fullName>
    </submittedName>
</protein>
<proteinExistence type="predicted"/>
<reference evidence="1" key="2">
    <citation type="submission" date="2019-01" db="UniProtKB">
        <authorList>
            <consortium name="EnsemblPlants"/>
        </authorList>
    </citation>
    <scope>IDENTIFICATION</scope>
    <source>
        <strain evidence="1">cv. Heinz 1706</strain>
    </source>
</reference>
<keyword evidence="2" id="KW-1185">Reference proteome</keyword>
<evidence type="ECO:0000313" key="1">
    <source>
        <dbReference type="EnsemblPlants" id="Solyc03g034453.1.1"/>
    </source>
</evidence>
<dbReference type="Gramene" id="Solyc03g034453.1.1">
    <property type="protein sequence ID" value="Solyc03g034453.1.1"/>
    <property type="gene ID" value="Solyc03g034453.1"/>
</dbReference>
<dbReference type="Proteomes" id="UP000004994">
    <property type="component" value="Chromosome 3"/>
</dbReference>
<dbReference type="AlphaFoldDB" id="A0A3Q7FG98"/>
<dbReference type="EnsemblPlants" id="Solyc03g034453.1.1">
    <property type="protein sequence ID" value="Solyc03g034453.1.1"/>
    <property type="gene ID" value="Solyc03g034453.1"/>
</dbReference>
<accession>A0A3Q7FG98</accession>
<reference evidence="1" key="1">
    <citation type="journal article" date="2012" name="Nature">
        <title>The tomato genome sequence provides insights into fleshy fruit evolution.</title>
        <authorList>
            <consortium name="Tomato Genome Consortium"/>
        </authorList>
    </citation>
    <scope>NUCLEOTIDE SEQUENCE [LARGE SCALE GENOMIC DNA]</scope>
    <source>
        <strain evidence="1">cv. Heinz 1706</strain>
    </source>
</reference>
<name>A0A3Q7FG98_SOLLC</name>
<evidence type="ECO:0000313" key="2">
    <source>
        <dbReference type="Proteomes" id="UP000004994"/>
    </source>
</evidence>
<sequence>MEQSNMDTVPSEGEFATERRWIKATEMEADGSLGEARLYQQNGNSLSELGWDNFAWFEDDFSPVID</sequence>